<dbReference type="InterPro" id="IPR015517">
    <property type="entry name" value="dCMP_deaminase-rel"/>
</dbReference>
<evidence type="ECO:0000313" key="7">
    <source>
        <dbReference type="Proteomes" id="UP000054997"/>
    </source>
</evidence>
<gene>
    <name evidence="6" type="ORF">Llon_0004</name>
</gene>
<evidence type="ECO:0000313" key="6">
    <source>
        <dbReference type="EMBL" id="KTD23119.1"/>
    </source>
</evidence>
<dbReference type="SUPFAM" id="SSF53927">
    <property type="entry name" value="Cytidine deaminase-like"/>
    <property type="match status" value="1"/>
</dbReference>
<feature type="domain" description="CMP/dCMP-type deaminase" evidence="5">
    <location>
        <begin position="239"/>
        <end position="488"/>
    </location>
</feature>
<evidence type="ECO:0000256" key="2">
    <source>
        <dbReference type="ARBA" id="ARBA00022723"/>
    </source>
</evidence>
<dbReference type="PANTHER" id="PTHR11086:SF18">
    <property type="entry name" value="DEOXYCYTIDYLATE DEAMINASE"/>
    <property type="match status" value="1"/>
</dbReference>
<dbReference type="InterPro" id="IPR016192">
    <property type="entry name" value="APOBEC/CMP_deaminase_Zn-bd"/>
</dbReference>
<sequence>MSIIKINIIYMVKYMEVSQKDRNPFELVIGLVGGLGTNFDKVYKELESAFKSANCLVKKIKVTKYLTLQEQDNVDFLDNLEQKIKKMNEAREQLPYGIASYLAILFIHNDRIKRSEIKSDIKKPVVYIVDSLKHPDEYQIFRDVYRRNFVLLSVYESKESRKENLLNQQLYSITNNLSELHHEQIEELMNTDESEGITHGRDTLKTYHKAHYFIHSDYLNQDIERFVNLLFNIPFTTPSKDEVAMMYAYVSSLRSSDISRQVGAVIIDDDGNIIASGCNEVPKFGGGLYWDNINPDLRDWKTVDCNRVPIGEKLKLKSFKNYLVKTTKNPEKLSNKELKLFGKSNRTYILYNNKIYYVDKNANLMSLIINKPLNNDELEKIFPKETDKLKLVSLDEFRKFEEFTGYNFISNYNDDSLEYIRAVHAEEAAICDAAKRGVSIKNTTLYTTTFPCHLCTKHIIAAGIHTVVYIEPYPKSMAEDLFENMVKDKASIDDLNMVKFYPFRGVSPKRYKYIFSKSKLDRRDRVHTERIISWNLSDSEPIYLSHSTPLAYFWVEKVYIDFILDKLRKVFDIDNLLCQMSTKKLQKLFDNYIEIYGSFECPDSKKK</sequence>
<reference evidence="6 7" key="1">
    <citation type="submission" date="2015-11" db="EMBL/GenBank/DDBJ databases">
        <title>Genomic analysis of 38 Legionella species identifies large and diverse effector repertoires.</title>
        <authorList>
            <person name="Burstein D."/>
            <person name="Amaro F."/>
            <person name="Zusman T."/>
            <person name="Lifshitz Z."/>
            <person name="Cohen O."/>
            <person name="Gilbert J.A."/>
            <person name="Pupko T."/>
            <person name="Shuman H.A."/>
            <person name="Segal G."/>
        </authorList>
    </citation>
    <scope>NUCLEOTIDE SEQUENCE [LARGE SCALE GENOMIC DNA]</scope>
    <source>
        <strain evidence="6 7">ATCC 49505</strain>
    </source>
</reference>
<dbReference type="Gene3D" id="3.40.50.300">
    <property type="entry name" value="P-loop containing nucleotide triphosphate hydrolases"/>
    <property type="match status" value="1"/>
</dbReference>
<accession>A0A0W0VSU4</accession>
<dbReference type="GO" id="GO:0004132">
    <property type="term" value="F:dCMP deaminase activity"/>
    <property type="evidence" value="ECO:0007669"/>
    <property type="project" value="TreeGrafter"/>
</dbReference>
<name>A0A0W0VSU4_9GAMM</name>
<evidence type="ECO:0000256" key="1">
    <source>
        <dbReference type="ARBA" id="ARBA00006576"/>
    </source>
</evidence>
<dbReference type="Gene3D" id="3.40.140.10">
    <property type="entry name" value="Cytidine Deaminase, domain 2"/>
    <property type="match status" value="1"/>
</dbReference>
<dbReference type="Pfam" id="PF00383">
    <property type="entry name" value="dCMP_cyt_deam_1"/>
    <property type="match status" value="1"/>
</dbReference>
<evidence type="ECO:0000256" key="3">
    <source>
        <dbReference type="ARBA" id="ARBA00022801"/>
    </source>
</evidence>
<dbReference type="PROSITE" id="PS00903">
    <property type="entry name" value="CYT_DCMP_DEAMINASES_1"/>
    <property type="match status" value="1"/>
</dbReference>
<dbReference type="PANTHER" id="PTHR11086">
    <property type="entry name" value="DEOXYCYTIDYLATE DEAMINASE-RELATED"/>
    <property type="match status" value="1"/>
</dbReference>
<dbReference type="EC" id="3.5.4.5" evidence="6"/>
<comment type="caution">
    <text evidence="6">The sequence shown here is derived from an EMBL/GenBank/DDBJ whole genome shotgun (WGS) entry which is preliminary data.</text>
</comment>
<proteinExistence type="inferred from homology"/>
<dbReference type="InterPro" id="IPR002125">
    <property type="entry name" value="CMP_dCMP_dom"/>
</dbReference>
<keyword evidence="4" id="KW-0862">Zinc</keyword>
<evidence type="ECO:0000259" key="5">
    <source>
        <dbReference type="PROSITE" id="PS51747"/>
    </source>
</evidence>
<dbReference type="InterPro" id="IPR027417">
    <property type="entry name" value="P-loop_NTPase"/>
</dbReference>
<dbReference type="InterPro" id="IPR016193">
    <property type="entry name" value="Cytidine_deaminase-like"/>
</dbReference>
<dbReference type="GO" id="GO:0005737">
    <property type="term" value="C:cytoplasm"/>
    <property type="evidence" value="ECO:0007669"/>
    <property type="project" value="TreeGrafter"/>
</dbReference>
<comment type="similarity">
    <text evidence="1">Belongs to the cytidine and deoxycytidylate deaminase family.</text>
</comment>
<dbReference type="PATRIC" id="fig|45068.5.peg.5"/>
<keyword evidence="2" id="KW-0479">Metal-binding</keyword>
<dbReference type="RefSeq" id="WP_115336884.1">
    <property type="nucleotide sequence ID" value="NZ_LNYK01000001.1"/>
</dbReference>
<dbReference type="Proteomes" id="UP000054997">
    <property type="component" value="Unassembled WGS sequence"/>
</dbReference>
<keyword evidence="3 6" id="KW-0378">Hydrolase</keyword>
<dbReference type="GO" id="GO:0008270">
    <property type="term" value="F:zinc ion binding"/>
    <property type="evidence" value="ECO:0007669"/>
    <property type="project" value="InterPro"/>
</dbReference>
<dbReference type="EMBL" id="LNYK01000001">
    <property type="protein sequence ID" value="KTD23119.1"/>
    <property type="molecule type" value="Genomic_DNA"/>
</dbReference>
<evidence type="ECO:0000256" key="4">
    <source>
        <dbReference type="ARBA" id="ARBA00022833"/>
    </source>
</evidence>
<dbReference type="STRING" id="45068.Llon_0004"/>
<organism evidence="6 7">
    <name type="scientific">Legionella londiniensis</name>
    <dbReference type="NCBI Taxonomy" id="45068"/>
    <lineage>
        <taxon>Bacteria</taxon>
        <taxon>Pseudomonadati</taxon>
        <taxon>Pseudomonadota</taxon>
        <taxon>Gammaproteobacteria</taxon>
        <taxon>Legionellales</taxon>
        <taxon>Legionellaceae</taxon>
        <taxon>Legionella</taxon>
    </lineage>
</organism>
<dbReference type="AlphaFoldDB" id="A0A0W0VSU4"/>
<dbReference type="PROSITE" id="PS51747">
    <property type="entry name" value="CYT_DCMP_DEAMINASES_2"/>
    <property type="match status" value="1"/>
</dbReference>
<protein>
    <submittedName>
        <fullName evidence="6">Putative cytidine deaminase</fullName>
        <ecNumber evidence="6">3.5.4.5</ecNumber>
    </submittedName>
</protein>
<dbReference type="GO" id="GO:0004126">
    <property type="term" value="F:cytidine deaminase activity"/>
    <property type="evidence" value="ECO:0007669"/>
    <property type="project" value="UniProtKB-EC"/>
</dbReference>
<dbReference type="OrthoDB" id="9788517at2"/>
<keyword evidence="7" id="KW-1185">Reference proteome</keyword>